<evidence type="ECO:0000313" key="10">
    <source>
        <dbReference type="EMBL" id="CAF1037601.1"/>
    </source>
</evidence>
<dbReference type="Gene3D" id="3.10.10.10">
    <property type="entry name" value="HIV Type 1 Reverse Transcriptase, subunit A, domain 1"/>
    <property type="match status" value="1"/>
</dbReference>
<evidence type="ECO:0000256" key="3">
    <source>
        <dbReference type="ARBA" id="ARBA00022695"/>
    </source>
</evidence>
<evidence type="ECO:0000256" key="6">
    <source>
        <dbReference type="ARBA" id="ARBA00022801"/>
    </source>
</evidence>
<dbReference type="OrthoDB" id="775972at2759"/>
<dbReference type="CDD" id="cd09274">
    <property type="entry name" value="RNase_HI_RT_Ty3"/>
    <property type="match status" value="1"/>
</dbReference>
<comment type="caution">
    <text evidence="10">The sequence shown here is derived from an EMBL/GenBank/DDBJ whole genome shotgun (WGS) entry which is preliminary data.</text>
</comment>
<evidence type="ECO:0000259" key="8">
    <source>
        <dbReference type="PROSITE" id="PS50878"/>
    </source>
</evidence>
<evidence type="ECO:0000256" key="1">
    <source>
        <dbReference type="ARBA" id="ARBA00022670"/>
    </source>
</evidence>
<evidence type="ECO:0000256" key="5">
    <source>
        <dbReference type="ARBA" id="ARBA00022759"/>
    </source>
</evidence>
<feature type="domain" description="Integrase catalytic" evidence="9">
    <location>
        <begin position="421"/>
        <end position="580"/>
    </location>
</feature>
<accession>A0A814JMK3</accession>
<dbReference type="FunFam" id="3.30.420.10:FF:000032">
    <property type="entry name" value="Retrovirus-related Pol polyprotein from transposon 297-like Protein"/>
    <property type="match status" value="1"/>
</dbReference>
<dbReference type="GO" id="GO:0004519">
    <property type="term" value="F:endonuclease activity"/>
    <property type="evidence" value="ECO:0007669"/>
    <property type="project" value="UniProtKB-KW"/>
</dbReference>
<dbReference type="InterPro" id="IPR043502">
    <property type="entry name" value="DNA/RNA_pol_sf"/>
</dbReference>
<dbReference type="Pfam" id="PF00078">
    <property type="entry name" value="RVT_1"/>
    <property type="match status" value="1"/>
</dbReference>
<dbReference type="GO" id="GO:0006508">
    <property type="term" value="P:proteolysis"/>
    <property type="evidence" value="ECO:0007669"/>
    <property type="project" value="UniProtKB-KW"/>
</dbReference>
<dbReference type="InterPro" id="IPR041373">
    <property type="entry name" value="RT_RNaseH"/>
</dbReference>
<dbReference type="PROSITE" id="PS50878">
    <property type="entry name" value="RT_POL"/>
    <property type="match status" value="1"/>
</dbReference>
<dbReference type="Pfam" id="PF00665">
    <property type="entry name" value="rve"/>
    <property type="match status" value="1"/>
</dbReference>
<dbReference type="SUPFAM" id="SSF53098">
    <property type="entry name" value="Ribonuclease H-like"/>
    <property type="match status" value="1"/>
</dbReference>
<dbReference type="GO" id="GO:0003964">
    <property type="term" value="F:RNA-directed DNA polymerase activity"/>
    <property type="evidence" value="ECO:0007669"/>
    <property type="project" value="UniProtKB-KW"/>
</dbReference>
<dbReference type="InterPro" id="IPR012337">
    <property type="entry name" value="RNaseH-like_sf"/>
</dbReference>
<dbReference type="PROSITE" id="PS50994">
    <property type="entry name" value="INTEGRASE"/>
    <property type="match status" value="1"/>
</dbReference>
<dbReference type="Gene3D" id="3.30.70.270">
    <property type="match status" value="2"/>
</dbReference>
<dbReference type="PANTHER" id="PTHR37984:SF5">
    <property type="entry name" value="PROTEIN NYNRIN-LIKE"/>
    <property type="match status" value="1"/>
</dbReference>
<evidence type="ECO:0000313" key="11">
    <source>
        <dbReference type="Proteomes" id="UP000663879"/>
    </source>
</evidence>
<organism evidence="10 11">
    <name type="scientific">Brachionus calyciflorus</name>
    <dbReference type="NCBI Taxonomy" id="104777"/>
    <lineage>
        <taxon>Eukaryota</taxon>
        <taxon>Metazoa</taxon>
        <taxon>Spiralia</taxon>
        <taxon>Gnathifera</taxon>
        <taxon>Rotifera</taxon>
        <taxon>Eurotatoria</taxon>
        <taxon>Monogononta</taxon>
        <taxon>Pseudotrocha</taxon>
        <taxon>Ploima</taxon>
        <taxon>Brachionidae</taxon>
        <taxon>Brachionus</taxon>
    </lineage>
</organism>
<dbReference type="GO" id="GO:0015074">
    <property type="term" value="P:DNA integration"/>
    <property type="evidence" value="ECO:0007669"/>
    <property type="project" value="InterPro"/>
</dbReference>
<keyword evidence="4" id="KW-0540">Nuclease</keyword>
<keyword evidence="7" id="KW-0695">RNA-directed DNA polymerase</keyword>
<keyword evidence="5" id="KW-0255">Endonuclease</keyword>
<evidence type="ECO:0000256" key="7">
    <source>
        <dbReference type="ARBA" id="ARBA00022918"/>
    </source>
</evidence>
<feature type="domain" description="Reverse transcriptase" evidence="8">
    <location>
        <begin position="1"/>
        <end position="182"/>
    </location>
</feature>
<dbReference type="Proteomes" id="UP000663879">
    <property type="component" value="Unassembled WGS sequence"/>
</dbReference>
<keyword evidence="1" id="KW-0645">Protease</keyword>
<reference evidence="10" key="1">
    <citation type="submission" date="2021-02" db="EMBL/GenBank/DDBJ databases">
        <authorList>
            <person name="Nowell W R."/>
        </authorList>
    </citation>
    <scope>NUCLEOTIDE SEQUENCE</scope>
    <source>
        <strain evidence="10">Ploen Becks lab</strain>
    </source>
</reference>
<dbReference type="InterPro" id="IPR036397">
    <property type="entry name" value="RNaseH_sf"/>
</dbReference>
<proteinExistence type="predicted"/>
<dbReference type="AlphaFoldDB" id="A0A814JMK3"/>
<dbReference type="InterPro" id="IPR043128">
    <property type="entry name" value="Rev_trsase/Diguanyl_cyclase"/>
</dbReference>
<gene>
    <name evidence="10" type="ORF">OXX778_LOCUS18191</name>
</gene>
<evidence type="ECO:0000259" key="9">
    <source>
        <dbReference type="PROSITE" id="PS50994"/>
    </source>
</evidence>
<dbReference type="Gene3D" id="3.30.420.10">
    <property type="entry name" value="Ribonuclease H-like superfamily/Ribonuclease H"/>
    <property type="match status" value="1"/>
</dbReference>
<dbReference type="CDD" id="cd01647">
    <property type="entry name" value="RT_LTR"/>
    <property type="match status" value="1"/>
</dbReference>
<name>A0A814JMK3_9BILA</name>
<dbReference type="InterPro" id="IPR000477">
    <property type="entry name" value="RT_dom"/>
</dbReference>
<keyword evidence="6" id="KW-0378">Hydrolase</keyword>
<dbReference type="FunFam" id="3.30.70.270:FF:000020">
    <property type="entry name" value="Transposon Tf2-6 polyprotein-like Protein"/>
    <property type="match status" value="1"/>
</dbReference>
<keyword evidence="2" id="KW-0808">Transferase</keyword>
<dbReference type="InterPro" id="IPR050951">
    <property type="entry name" value="Retrovirus_Pol_polyprotein"/>
</dbReference>
<protein>
    <submittedName>
        <fullName evidence="10">Uncharacterized protein</fullName>
    </submittedName>
</protein>
<dbReference type="SUPFAM" id="SSF56672">
    <property type="entry name" value="DNA/RNA polymerases"/>
    <property type="match status" value="1"/>
</dbReference>
<dbReference type="GO" id="GO:0003676">
    <property type="term" value="F:nucleic acid binding"/>
    <property type="evidence" value="ECO:0007669"/>
    <property type="project" value="InterPro"/>
</dbReference>
<dbReference type="PANTHER" id="PTHR37984">
    <property type="entry name" value="PROTEIN CBG26694"/>
    <property type="match status" value="1"/>
</dbReference>
<dbReference type="EMBL" id="CAJNOC010004925">
    <property type="protein sequence ID" value="CAF1037601.1"/>
    <property type="molecule type" value="Genomic_DNA"/>
</dbReference>
<dbReference type="Pfam" id="PF17917">
    <property type="entry name" value="RT_RNaseH"/>
    <property type="match status" value="1"/>
</dbReference>
<keyword evidence="11" id="KW-1185">Reference proteome</keyword>
<dbReference type="InterPro" id="IPR001584">
    <property type="entry name" value="Integrase_cat-core"/>
</dbReference>
<evidence type="ECO:0000256" key="4">
    <source>
        <dbReference type="ARBA" id="ARBA00022722"/>
    </source>
</evidence>
<evidence type="ECO:0000256" key="2">
    <source>
        <dbReference type="ARBA" id="ARBA00022679"/>
    </source>
</evidence>
<dbReference type="GO" id="GO:0008233">
    <property type="term" value="F:peptidase activity"/>
    <property type="evidence" value="ECO:0007669"/>
    <property type="project" value="UniProtKB-KW"/>
</dbReference>
<sequence length="597" mass="68792">MVKKKNGQSRFCVDYRKLNKLTIKDSFPIPHVDDTLLALDGSMYFSLFDLVSGYWQVKVDEESVEKTDFVTSSGLFEFLVMPFGLTNAPATFQRIMNKILKGLSLKQCVVYLDDIIVFSRFELTKNGYKPDPNKTQAIVKMDHPIDANQLRRFLGSINFYRRFIASFSQIAAPLYRLLGKNIKFVWNKVCNEAFDELKNKLISAPILDDVYKPIAFASRRLTQTEKNYTTSEKEATAAVWSLRNFNDFTYGREVELFTDHEPLSTFKSIKDTSSRQNNLMMKIQEISPDVLIRYKPGHLNVEADMLSRANINQITLNSTINWSIEQDKDDNLTQLKSLLISNDKSLTDFWSSSCDNFKKSVILMKDKIMLENGVIKFKAESNLIFLPEHKFSNILISFHDDPLNGRLSYEKTLKPNLKLIISKFPFEIVGIDVVGPLPTTSREMKYIIVAICYYSKWCEALAVKDFTVLTTAIFIINQIIFKYGFMHKIVSDQGRNFESDLIKELCNSLKIEKLRTTAYHPQCNGEVERQNRTLKSILSKYVNCNHTNWDLFLNTTLFAYNTAFNSRTGKSPYEILFGRVENGLNDVKFATDISKSW</sequence>
<keyword evidence="3" id="KW-0548">Nucleotidyltransferase</keyword>
<dbReference type="FunFam" id="3.10.10.10:FF:000007">
    <property type="entry name" value="Retrovirus-related Pol polyprotein from transposon 17.6-like Protein"/>
    <property type="match status" value="1"/>
</dbReference>